<dbReference type="InterPro" id="IPR036895">
    <property type="entry name" value="Uracil-DNA_glycosylase-like_sf"/>
</dbReference>
<organism evidence="9 10">
    <name type="scientific">Candidatus Paralactobacillus gallistercoris</name>
    <dbReference type="NCBI Taxonomy" id="2838724"/>
    <lineage>
        <taxon>Bacteria</taxon>
        <taxon>Bacillati</taxon>
        <taxon>Bacillota</taxon>
        <taxon>Bacilli</taxon>
        <taxon>Lactobacillales</taxon>
        <taxon>Lactobacillaceae</taxon>
        <taxon>Lactobacillus</taxon>
    </lineage>
</organism>
<accession>A0A948X0Y6</accession>
<keyword evidence="3" id="KW-0227">DNA damage</keyword>
<dbReference type="Gene3D" id="3.40.470.10">
    <property type="entry name" value="Uracil-DNA glycosylase-like domain"/>
    <property type="match status" value="1"/>
</dbReference>
<dbReference type="Proteomes" id="UP000777303">
    <property type="component" value="Unassembled WGS sequence"/>
</dbReference>
<reference evidence="9" key="2">
    <citation type="submission" date="2021-04" db="EMBL/GenBank/DDBJ databases">
        <authorList>
            <person name="Gilroy R."/>
        </authorList>
    </citation>
    <scope>NUCLEOTIDE SEQUENCE</scope>
    <source>
        <strain evidence="9">F6-6636</strain>
    </source>
</reference>
<dbReference type="Pfam" id="PF03167">
    <property type="entry name" value="UDG"/>
    <property type="match status" value="1"/>
</dbReference>
<evidence type="ECO:0000259" key="8">
    <source>
        <dbReference type="SMART" id="SM00986"/>
    </source>
</evidence>
<dbReference type="GO" id="GO:0097506">
    <property type="term" value="F:deaminated base DNA N-glycosylase activity"/>
    <property type="evidence" value="ECO:0007669"/>
    <property type="project" value="UniProtKB-ARBA"/>
</dbReference>
<dbReference type="PANTHER" id="PTHR33693">
    <property type="entry name" value="TYPE-5 URACIL-DNA GLYCOSYLASE"/>
    <property type="match status" value="1"/>
</dbReference>
<keyword evidence="7" id="KW-0234">DNA repair</keyword>
<evidence type="ECO:0000256" key="5">
    <source>
        <dbReference type="ARBA" id="ARBA00023004"/>
    </source>
</evidence>
<keyword evidence="6" id="KW-0411">Iron-sulfur</keyword>
<dbReference type="GO" id="GO:0046872">
    <property type="term" value="F:metal ion binding"/>
    <property type="evidence" value="ECO:0007669"/>
    <property type="project" value="UniProtKB-KW"/>
</dbReference>
<evidence type="ECO:0000256" key="3">
    <source>
        <dbReference type="ARBA" id="ARBA00022763"/>
    </source>
</evidence>
<dbReference type="AlphaFoldDB" id="A0A948X0Y6"/>
<dbReference type="CDD" id="cd10030">
    <property type="entry name" value="UDG-F4_TTUDGA_SPO1dp_like"/>
    <property type="match status" value="1"/>
</dbReference>
<dbReference type="GO" id="GO:0051539">
    <property type="term" value="F:4 iron, 4 sulfur cluster binding"/>
    <property type="evidence" value="ECO:0007669"/>
    <property type="project" value="UniProtKB-KW"/>
</dbReference>
<dbReference type="PANTHER" id="PTHR33693:SF1">
    <property type="entry name" value="TYPE-4 URACIL-DNA GLYCOSYLASE"/>
    <property type="match status" value="1"/>
</dbReference>
<dbReference type="SMART" id="SM00987">
    <property type="entry name" value="UreE_C"/>
    <property type="match status" value="1"/>
</dbReference>
<feature type="domain" description="Uracil-DNA glycosylase-like" evidence="8">
    <location>
        <begin position="27"/>
        <end position="207"/>
    </location>
</feature>
<dbReference type="SMART" id="SM00986">
    <property type="entry name" value="UDG"/>
    <property type="match status" value="1"/>
</dbReference>
<dbReference type="InterPro" id="IPR051536">
    <property type="entry name" value="UDG_Type-4/5"/>
</dbReference>
<proteinExistence type="predicted"/>
<gene>
    <name evidence="9" type="ORF">H9901_04895</name>
</gene>
<comment type="caution">
    <text evidence="9">The sequence shown here is derived from an EMBL/GenBank/DDBJ whole genome shotgun (WGS) entry which is preliminary data.</text>
</comment>
<dbReference type="EMBL" id="JAHLFS010000059">
    <property type="protein sequence ID" value="MBU3852017.1"/>
    <property type="molecule type" value="Genomic_DNA"/>
</dbReference>
<reference evidence="9" key="1">
    <citation type="journal article" date="2021" name="PeerJ">
        <title>Extensive microbial diversity within the chicken gut microbiome revealed by metagenomics and culture.</title>
        <authorList>
            <person name="Gilroy R."/>
            <person name="Ravi A."/>
            <person name="Getino M."/>
            <person name="Pursley I."/>
            <person name="Horton D.L."/>
            <person name="Alikhan N.F."/>
            <person name="Baker D."/>
            <person name="Gharbi K."/>
            <person name="Hall N."/>
            <person name="Watson M."/>
            <person name="Adriaenssens E.M."/>
            <person name="Foster-Nyarko E."/>
            <person name="Jarju S."/>
            <person name="Secka A."/>
            <person name="Antonio M."/>
            <person name="Oren A."/>
            <person name="Chaudhuri R.R."/>
            <person name="La Ragione R."/>
            <person name="Hildebrand F."/>
            <person name="Pallen M.J."/>
        </authorList>
    </citation>
    <scope>NUCLEOTIDE SEQUENCE</scope>
    <source>
        <strain evidence="9">F6-6636</strain>
    </source>
</reference>
<dbReference type="GO" id="GO:0006281">
    <property type="term" value="P:DNA repair"/>
    <property type="evidence" value="ECO:0007669"/>
    <property type="project" value="UniProtKB-KW"/>
</dbReference>
<evidence type="ECO:0000256" key="7">
    <source>
        <dbReference type="ARBA" id="ARBA00023204"/>
    </source>
</evidence>
<evidence type="ECO:0000313" key="9">
    <source>
        <dbReference type="EMBL" id="MBU3852017.1"/>
    </source>
</evidence>
<keyword evidence="4" id="KW-0378">Hydrolase</keyword>
<protein>
    <submittedName>
        <fullName evidence="9">Uracil-DNA glycosylase</fullName>
    </submittedName>
</protein>
<name>A0A948X0Y6_9LACO</name>
<evidence type="ECO:0000313" key="10">
    <source>
        <dbReference type="Proteomes" id="UP000777303"/>
    </source>
</evidence>
<evidence type="ECO:0000256" key="2">
    <source>
        <dbReference type="ARBA" id="ARBA00022723"/>
    </source>
</evidence>
<keyword evidence="1" id="KW-0004">4Fe-4S</keyword>
<sequence>MRATIVPDELYQRALQLHLLNTEGLVMGQGNLHPKFMMIGEAPGETEVHAKRPFSGKAGVELNKSLAILGVSRDDIYLTSTLRSRPYKEVLKHSKRTGEDYLKKDNRPPTKKEMIAQSFLLDYEMLHVDTDLIVTIGSTSLHRVYDFHAQIGQLHGQFLTKQSVQIWSPEQQKFVPSAKKFTIFPTFHPAAVFYNRKLTAAMHDDLLKLRDYLQKEVIDS</sequence>
<dbReference type="InterPro" id="IPR005122">
    <property type="entry name" value="Uracil-DNA_glycosylase-like"/>
</dbReference>
<evidence type="ECO:0000256" key="1">
    <source>
        <dbReference type="ARBA" id="ARBA00022485"/>
    </source>
</evidence>
<keyword evidence="5" id="KW-0408">Iron</keyword>
<keyword evidence="2" id="KW-0479">Metal-binding</keyword>
<dbReference type="SUPFAM" id="SSF52141">
    <property type="entry name" value="Uracil-DNA glycosylase-like"/>
    <property type="match status" value="1"/>
</dbReference>
<evidence type="ECO:0000256" key="4">
    <source>
        <dbReference type="ARBA" id="ARBA00022801"/>
    </source>
</evidence>
<evidence type="ECO:0000256" key="6">
    <source>
        <dbReference type="ARBA" id="ARBA00023014"/>
    </source>
</evidence>